<dbReference type="Pfam" id="PF00089">
    <property type="entry name" value="Trypsin"/>
    <property type="match status" value="1"/>
</dbReference>
<gene>
    <name evidence="13" type="ORF">ABEB36_006948</name>
</gene>
<dbReference type="Proteomes" id="UP001566132">
    <property type="component" value="Unassembled WGS sequence"/>
</dbReference>
<reference evidence="13 14" key="1">
    <citation type="submission" date="2024-05" db="EMBL/GenBank/DDBJ databases">
        <title>Genetic variation in Jamaican populations of the coffee berry borer (Hypothenemus hampei).</title>
        <authorList>
            <person name="Errbii M."/>
            <person name="Myrie A."/>
        </authorList>
    </citation>
    <scope>NUCLEOTIDE SEQUENCE [LARGE SCALE GENOMIC DNA]</scope>
    <source>
        <strain evidence="13">JA-Hopewell-2020-01-JO</strain>
        <tissue evidence="13">Whole body</tissue>
    </source>
</reference>
<dbReference type="GO" id="GO:0042381">
    <property type="term" value="P:hemolymph coagulation"/>
    <property type="evidence" value="ECO:0007669"/>
    <property type="project" value="UniProtKB-KW"/>
</dbReference>
<keyword evidence="14" id="KW-1185">Reference proteome</keyword>
<evidence type="ECO:0000256" key="10">
    <source>
        <dbReference type="RuleBase" id="RU363034"/>
    </source>
</evidence>
<comment type="catalytic activity">
    <reaction evidence="9">
        <text>Selective cleavage of 103-Arg-|-Ser-104 and 124-Ile-|-Ile-125 bonds in Limulus clotting factor B to form activated factor B. Cleavage of -Pro-Arg-|-Xaa- bonds in synthetic substrates.</text>
        <dbReference type="EC" id="3.4.21.84"/>
    </reaction>
</comment>
<evidence type="ECO:0000256" key="4">
    <source>
        <dbReference type="ARBA" id="ARBA00022801"/>
    </source>
</evidence>
<dbReference type="PANTHER" id="PTHR24252">
    <property type="entry name" value="ACROSIN-RELATED"/>
    <property type="match status" value="1"/>
</dbReference>
<evidence type="ECO:0000256" key="9">
    <source>
        <dbReference type="ARBA" id="ARBA00052079"/>
    </source>
</evidence>
<proteinExistence type="inferred from homology"/>
<keyword evidence="3 11" id="KW-0732">Signal</keyword>
<protein>
    <recommendedName>
        <fullName evidence="11">CLIP domain-containing serine protease</fullName>
        <ecNumber evidence="10">3.4.21.-</ecNumber>
    </recommendedName>
</protein>
<comment type="domain">
    <text evidence="11">The clip domain consists of 35-55 residues which are 'knitted' together usually by 3 conserved disulfide bonds forming a clip-like compact structure.</text>
</comment>
<dbReference type="SMART" id="SM00020">
    <property type="entry name" value="Tryp_SPc"/>
    <property type="match status" value="1"/>
</dbReference>
<dbReference type="InterPro" id="IPR022700">
    <property type="entry name" value="CLIP"/>
</dbReference>
<comment type="caution">
    <text evidence="13">The sequence shown here is derived from an EMBL/GenBank/DDBJ whole genome shotgun (WGS) entry which is preliminary data.</text>
</comment>
<comment type="subcellular location">
    <subcellularLocation>
        <location evidence="11">Secreted</location>
    </subcellularLocation>
</comment>
<dbReference type="Gene3D" id="3.30.1640.30">
    <property type="match status" value="1"/>
</dbReference>
<dbReference type="InterPro" id="IPR033116">
    <property type="entry name" value="TRYPSIN_SER"/>
</dbReference>
<feature type="domain" description="Peptidase S1" evidence="12">
    <location>
        <begin position="140"/>
        <end position="389"/>
    </location>
</feature>
<evidence type="ECO:0000313" key="14">
    <source>
        <dbReference type="Proteomes" id="UP001566132"/>
    </source>
</evidence>
<dbReference type="PRINTS" id="PR00722">
    <property type="entry name" value="CHYMOTRYPSIN"/>
</dbReference>
<dbReference type="InterPro" id="IPR001314">
    <property type="entry name" value="Peptidase_S1A"/>
</dbReference>
<dbReference type="GO" id="GO:0005576">
    <property type="term" value="C:extracellular region"/>
    <property type="evidence" value="ECO:0007669"/>
    <property type="project" value="UniProtKB-SubCell"/>
</dbReference>
<evidence type="ECO:0000256" key="11">
    <source>
        <dbReference type="RuleBase" id="RU366078"/>
    </source>
</evidence>
<organism evidence="13 14">
    <name type="scientific">Hypothenemus hampei</name>
    <name type="common">Coffee berry borer</name>
    <dbReference type="NCBI Taxonomy" id="57062"/>
    <lineage>
        <taxon>Eukaryota</taxon>
        <taxon>Metazoa</taxon>
        <taxon>Ecdysozoa</taxon>
        <taxon>Arthropoda</taxon>
        <taxon>Hexapoda</taxon>
        <taxon>Insecta</taxon>
        <taxon>Pterygota</taxon>
        <taxon>Neoptera</taxon>
        <taxon>Endopterygota</taxon>
        <taxon>Coleoptera</taxon>
        <taxon>Polyphaga</taxon>
        <taxon>Cucujiformia</taxon>
        <taxon>Curculionidae</taxon>
        <taxon>Scolytinae</taxon>
        <taxon>Hypothenemus</taxon>
    </lineage>
</organism>
<keyword evidence="5" id="KW-0353">Hemolymph clotting</keyword>
<dbReference type="FunFam" id="2.40.10.10:FF:000120">
    <property type="entry name" value="Putative serine protease"/>
    <property type="match status" value="1"/>
</dbReference>
<dbReference type="PROSITE" id="PS50240">
    <property type="entry name" value="TRYPSIN_DOM"/>
    <property type="match status" value="1"/>
</dbReference>
<dbReference type="InterPro" id="IPR009003">
    <property type="entry name" value="Peptidase_S1_PA"/>
</dbReference>
<dbReference type="AlphaFoldDB" id="A0ABD1ESA8"/>
<evidence type="ECO:0000313" key="13">
    <source>
        <dbReference type="EMBL" id="KAL1501654.1"/>
    </source>
</evidence>
<keyword evidence="1" id="KW-0768">Sushi</keyword>
<evidence type="ECO:0000256" key="5">
    <source>
        <dbReference type="ARBA" id="ARBA00022820"/>
    </source>
</evidence>
<evidence type="ECO:0000256" key="2">
    <source>
        <dbReference type="ARBA" id="ARBA00022670"/>
    </source>
</evidence>
<keyword evidence="11" id="KW-0964">Secreted</keyword>
<sequence length="390" mass="43413">MSKSKWLVFTLLLQVVSSGLLRILPRFLINRECVPPLGDVCVDIKECEFFTELLDKTPIPRPRSIINIIVKYQCAMGNDGPKVCCSNDRMTTTIKPTKKPKPTQWPTRLISDEYDLKNHKNFNMLPITECGPISVLTNRITHGKTAALEEFPWMVLIAYNSSDFGIEFRCGGTIISERFILTAAHCILNTSIFGVRLGEYDLNNTDQDCAHSYCSPPTQDLYIEDTIIHPKYNPKTHENDIALIKLLGQADISQTNIRPICLPLFDTNDDLAGKYAIISGWGATEISDMSAVPMKAEIPVLPMTTCKEIYDKYTTITINQICAGGRGGRDSCAGDSGGPLMTAGLIDGNPRYIQYGIVSFGPRQCGSEGQPGIYTKTKPYLKWILDNLDR</sequence>
<keyword evidence="4 10" id="KW-0378">Hydrolase</keyword>
<evidence type="ECO:0000256" key="6">
    <source>
        <dbReference type="ARBA" id="ARBA00022825"/>
    </source>
</evidence>
<dbReference type="EMBL" id="JBDJPC010000005">
    <property type="protein sequence ID" value="KAL1501654.1"/>
    <property type="molecule type" value="Genomic_DNA"/>
</dbReference>
<dbReference type="GO" id="GO:0006508">
    <property type="term" value="P:proteolysis"/>
    <property type="evidence" value="ECO:0007669"/>
    <property type="project" value="UniProtKB-KW"/>
</dbReference>
<dbReference type="PROSITE" id="PS00134">
    <property type="entry name" value="TRYPSIN_HIS"/>
    <property type="match status" value="1"/>
</dbReference>
<comment type="similarity">
    <text evidence="8 11">Belongs to the peptidase S1 family. CLIP subfamily.</text>
</comment>
<dbReference type="InterPro" id="IPR001254">
    <property type="entry name" value="Trypsin_dom"/>
</dbReference>
<dbReference type="Gene3D" id="2.40.10.10">
    <property type="entry name" value="Trypsin-like serine proteases"/>
    <property type="match status" value="2"/>
</dbReference>
<dbReference type="PANTHER" id="PTHR24252:SF7">
    <property type="entry name" value="HYALIN"/>
    <property type="match status" value="1"/>
</dbReference>
<dbReference type="InterPro" id="IPR043504">
    <property type="entry name" value="Peptidase_S1_PA_chymotrypsin"/>
</dbReference>
<keyword evidence="6 10" id="KW-0720">Serine protease</keyword>
<dbReference type="Pfam" id="PF12032">
    <property type="entry name" value="CLIP"/>
    <property type="match status" value="1"/>
</dbReference>
<dbReference type="InterPro" id="IPR038565">
    <property type="entry name" value="CLIP_sf"/>
</dbReference>
<dbReference type="CDD" id="cd00190">
    <property type="entry name" value="Tryp_SPc"/>
    <property type="match status" value="1"/>
</dbReference>
<feature type="chain" id="PRO_5044532977" description="CLIP domain-containing serine protease" evidence="11">
    <location>
        <begin position="19"/>
        <end position="390"/>
    </location>
</feature>
<accession>A0ABD1ESA8</accession>
<dbReference type="GO" id="GO:0004252">
    <property type="term" value="F:serine-type endopeptidase activity"/>
    <property type="evidence" value="ECO:0007669"/>
    <property type="project" value="UniProtKB-UniRule"/>
</dbReference>
<keyword evidence="2 10" id="KW-0645">Protease</keyword>
<dbReference type="EC" id="3.4.21.-" evidence="10"/>
<evidence type="ECO:0000256" key="7">
    <source>
        <dbReference type="ARBA" id="ARBA00023157"/>
    </source>
</evidence>
<name>A0ABD1ESA8_HYPHA</name>
<evidence type="ECO:0000256" key="1">
    <source>
        <dbReference type="ARBA" id="ARBA00022659"/>
    </source>
</evidence>
<evidence type="ECO:0000256" key="8">
    <source>
        <dbReference type="ARBA" id="ARBA00024195"/>
    </source>
</evidence>
<dbReference type="SUPFAM" id="SSF50494">
    <property type="entry name" value="Trypsin-like serine proteases"/>
    <property type="match status" value="1"/>
</dbReference>
<dbReference type="PROSITE" id="PS00135">
    <property type="entry name" value="TRYPSIN_SER"/>
    <property type="match status" value="1"/>
</dbReference>
<evidence type="ECO:0000256" key="3">
    <source>
        <dbReference type="ARBA" id="ARBA00022729"/>
    </source>
</evidence>
<feature type="signal peptide" evidence="11">
    <location>
        <begin position="1"/>
        <end position="18"/>
    </location>
</feature>
<evidence type="ECO:0000259" key="12">
    <source>
        <dbReference type="PROSITE" id="PS50240"/>
    </source>
</evidence>
<dbReference type="InterPro" id="IPR018114">
    <property type="entry name" value="TRYPSIN_HIS"/>
</dbReference>
<keyword evidence="7" id="KW-1015">Disulfide bond</keyword>